<evidence type="ECO:0000313" key="3">
    <source>
        <dbReference type="Proteomes" id="UP000886724"/>
    </source>
</evidence>
<evidence type="ECO:0000313" key="2">
    <source>
        <dbReference type="EMBL" id="HIX80760.1"/>
    </source>
</evidence>
<feature type="domain" description="DUF4325" evidence="1">
    <location>
        <begin position="22"/>
        <end position="81"/>
    </location>
</feature>
<dbReference type="InterPro" id="IPR025474">
    <property type="entry name" value="DUF4325"/>
</dbReference>
<reference evidence="2" key="2">
    <citation type="submission" date="2021-04" db="EMBL/GenBank/DDBJ databases">
        <authorList>
            <person name="Gilroy R."/>
        </authorList>
    </citation>
    <scope>NUCLEOTIDE SEQUENCE</scope>
    <source>
        <strain evidence="2">ChiGjej1B1-14440</strain>
    </source>
</reference>
<gene>
    <name evidence="2" type="ORF">H9980_02170</name>
</gene>
<name>A0A9D1XK92_9FIRM</name>
<dbReference type="EMBL" id="DXET01000055">
    <property type="protein sequence ID" value="HIX80760.1"/>
    <property type="molecule type" value="Genomic_DNA"/>
</dbReference>
<accession>A0A9D1XK92</accession>
<proteinExistence type="predicted"/>
<sequence>MCKKIQIKDYAQDGISLSYEQGKYCYNLLKELLQYNDKVILDFDGVNYALIAFLNPVFSKLIVEYSNDVFKNIEIVNANEQIIKKIKMIKEDSLVKREDFFI</sequence>
<reference evidence="2" key="1">
    <citation type="journal article" date="2021" name="PeerJ">
        <title>Extensive microbial diversity within the chicken gut microbiome revealed by metagenomics and culture.</title>
        <authorList>
            <person name="Gilroy R."/>
            <person name="Ravi A."/>
            <person name="Getino M."/>
            <person name="Pursley I."/>
            <person name="Horton D.L."/>
            <person name="Alikhan N.F."/>
            <person name="Baker D."/>
            <person name="Gharbi K."/>
            <person name="Hall N."/>
            <person name="Watson M."/>
            <person name="Adriaenssens E.M."/>
            <person name="Foster-Nyarko E."/>
            <person name="Jarju S."/>
            <person name="Secka A."/>
            <person name="Antonio M."/>
            <person name="Oren A."/>
            <person name="Chaudhuri R.R."/>
            <person name="La Ragione R."/>
            <person name="Hildebrand F."/>
            <person name="Pallen M.J."/>
        </authorList>
    </citation>
    <scope>NUCLEOTIDE SEQUENCE</scope>
    <source>
        <strain evidence="2">ChiGjej1B1-14440</strain>
    </source>
</reference>
<evidence type="ECO:0000259" key="1">
    <source>
        <dbReference type="Pfam" id="PF14213"/>
    </source>
</evidence>
<dbReference type="AlphaFoldDB" id="A0A9D1XK92"/>
<dbReference type="Proteomes" id="UP000886724">
    <property type="component" value="Unassembled WGS sequence"/>
</dbReference>
<protein>
    <submittedName>
        <fullName evidence="2">STAS-like domain-containing protein</fullName>
    </submittedName>
</protein>
<comment type="caution">
    <text evidence="2">The sequence shown here is derived from an EMBL/GenBank/DDBJ whole genome shotgun (WGS) entry which is preliminary data.</text>
</comment>
<organism evidence="2 3">
    <name type="scientific">Candidatus Erysipelatoclostridium merdavium</name>
    <dbReference type="NCBI Taxonomy" id="2838566"/>
    <lineage>
        <taxon>Bacteria</taxon>
        <taxon>Bacillati</taxon>
        <taxon>Bacillota</taxon>
        <taxon>Erysipelotrichia</taxon>
        <taxon>Erysipelotrichales</taxon>
        <taxon>Erysipelotrichales incertae sedis</taxon>
    </lineage>
</organism>
<dbReference type="Pfam" id="PF14213">
    <property type="entry name" value="DUF4325"/>
    <property type="match status" value="1"/>
</dbReference>